<reference evidence="9" key="1">
    <citation type="journal article" date="2021" name="Curr. Microbiol.">
        <title>Complete genome of nocamycin-producing strain Saccharothrix syringae NRRL B-16468 reveals the biosynthetic potential for secondary metabolites.</title>
        <authorList>
            <person name="Mo X."/>
            <person name="Yang S."/>
        </authorList>
    </citation>
    <scope>NUCLEOTIDE SEQUENCE [LARGE SCALE GENOMIC DNA]</scope>
    <source>
        <strain evidence="9">ATCC 51364 / DSM 43886 / JCM 6844 / KCTC 9398 / NBRC 14523 / NRRL B-16468 / INA 2240</strain>
    </source>
</reference>
<evidence type="ECO:0000256" key="6">
    <source>
        <dbReference type="ARBA" id="ARBA00023186"/>
    </source>
</evidence>
<dbReference type="SUPFAM" id="SSF53067">
    <property type="entry name" value="Actin-like ATPase domain"/>
    <property type="match status" value="2"/>
</dbReference>
<evidence type="ECO:0000256" key="7">
    <source>
        <dbReference type="RuleBase" id="RU003322"/>
    </source>
</evidence>
<evidence type="ECO:0000313" key="8">
    <source>
        <dbReference type="EMBL" id="QFZ18630.1"/>
    </source>
</evidence>
<dbReference type="KEGG" id="ssyi:EKG83_15215"/>
<keyword evidence="6" id="KW-0143">Chaperone</keyword>
<dbReference type="FunFam" id="3.30.420.40:FF:000545">
    <property type="entry name" value="Endoplasmic reticulum chaperone BiP"/>
    <property type="match status" value="1"/>
</dbReference>
<keyword evidence="2" id="KW-0597">Phosphoprotein</keyword>
<dbReference type="EMBL" id="CP034550">
    <property type="protein sequence ID" value="QFZ18630.1"/>
    <property type="molecule type" value="Genomic_DNA"/>
</dbReference>
<keyword evidence="3 7" id="KW-0547">Nucleotide-binding</keyword>
<dbReference type="PROSITE" id="PS00329">
    <property type="entry name" value="HSP70_2"/>
    <property type="match status" value="1"/>
</dbReference>
<dbReference type="InterPro" id="IPR018181">
    <property type="entry name" value="Heat_shock_70_CS"/>
</dbReference>
<evidence type="ECO:0000256" key="2">
    <source>
        <dbReference type="ARBA" id="ARBA00022553"/>
    </source>
</evidence>
<dbReference type="SUPFAM" id="SSF100920">
    <property type="entry name" value="Heat shock protein 70kD (HSP70), peptide-binding domain"/>
    <property type="match status" value="1"/>
</dbReference>
<keyword evidence="9" id="KW-1185">Reference proteome</keyword>
<dbReference type="RefSeq" id="WP_051766423.1">
    <property type="nucleotide sequence ID" value="NZ_CP034550.1"/>
</dbReference>
<keyword evidence="5" id="KW-0346">Stress response</keyword>
<comment type="similarity">
    <text evidence="1 7">Belongs to the heat shock protein 70 family.</text>
</comment>
<dbReference type="CDD" id="cd24029">
    <property type="entry name" value="ASKHA_NBD_HSP70_DnaK_HscA_HscC"/>
    <property type="match status" value="1"/>
</dbReference>
<dbReference type="InterPro" id="IPR029047">
    <property type="entry name" value="HSP70_peptide-bd_sf"/>
</dbReference>
<dbReference type="InterPro" id="IPR013126">
    <property type="entry name" value="Hsp_70_fam"/>
</dbReference>
<dbReference type="Gene3D" id="3.30.420.40">
    <property type="match status" value="2"/>
</dbReference>
<protein>
    <submittedName>
        <fullName evidence="8">Hsp70 family protein</fullName>
    </submittedName>
</protein>
<evidence type="ECO:0000256" key="3">
    <source>
        <dbReference type="ARBA" id="ARBA00022741"/>
    </source>
</evidence>
<evidence type="ECO:0000256" key="1">
    <source>
        <dbReference type="ARBA" id="ARBA00007381"/>
    </source>
</evidence>
<name>A0A5Q0GYQ3_SACSY</name>
<dbReference type="PRINTS" id="PR00301">
    <property type="entry name" value="HEATSHOCK70"/>
</dbReference>
<sequence>MTTGADLPRLGIDLGTTTTCVCVVDGTGEARVLTNREGGATTPSAVYLAADGTAAVGGLALDQRVHEPGRVITEIKREIGGDYTVAVPGGHLRPEQISALILRQAVEDALEALGTAVPADGPLARVVVTVPAYFGTAERARTREAARTAGLDVLDLVNEPTAAALASGLRATPAGRAVLVYDLGGGTFDVTVVLMFPDEVRVVATGGDARLGGADWDRVLVDLVLDQLGDFSDEEEDPRTSPRLMAGLLGQVQAVKVALSTSTEQVLSLRTTRGRVHRMVISRSDYEKATSDLLDRTLDFTGDLLDQARAAGVPTIDDVLLVGGMSRTPAVARRLRETFPHLPAPRLAADAELVVARGAAQVAAGEPRKVVDVTSKGYGVLIVRDAGRPSLGSAVHWIIAPNTPLPTSGRHTLCTVRDGQTAMRVAVYESTTDVLSDDEADHLRLDERTMEGLPRDGRRGDPIELDFSLGADGVLRIDARAANGARLRIETQVRGGGTDAVAPLPGLRR</sequence>
<evidence type="ECO:0000256" key="5">
    <source>
        <dbReference type="ARBA" id="ARBA00023016"/>
    </source>
</evidence>
<dbReference type="Pfam" id="PF00012">
    <property type="entry name" value="HSP70"/>
    <property type="match status" value="2"/>
</dbReference>
<evidence type="ECO:0000313" key="9">
    <source>
        <dbReference type="Proteomes" id="UP000325787"/>
    </source>
</evidence>
<keyword evidence="4 7" id="KW-0067">ATP-binding</keyword>
<dbReference type="GO" id="GO:0140662">
    <property type="term" value="F:ATP-dependent protein folding chaperone"/>
    <property type="evidence" value="ECO:0007669"/>
    <property type="project" value="InterPro"/>
</dbReference>
<dbReference type="OrthoDB" id="9766019at2"/>
<dbReference type="GO" id="GO:0005524">
    <property type="term" value="F:ATP binding"/>
    <property type="evidence" value="ECO:0007669"/>
    <property type="project" value="UniProtKB-KW"/>
</dbReference>
<proteinExistence type="inferred from homology"/>
<dbReference type="AlphaFoldDB" id="A0A5Q0GYQ3"/>
<dbReference type="PANTHER" id="PTHR19375">
    <property type="entry name" value="HEAT SHOCK PROTEIN 70KDA"/>
    <property type="match status" value="1"/>
</dbReference>
<accession>A0A5Q0GYQ3</accession>
<dbReference type="Gene3D" id="2.60.34.10">
    <property type="entry name" value="Substrate Binding Domain Of DNAk, Chain A, domain 1"/>
    <property type="match status" value="1"/>
</dbReference>
<dbReference type="Proteomes" id="UP000325787">
    <property type="component" value="Chromosome"/>
</dbReference>
<gene>
    <name evidence="8" type="ORF">EKG83_15215</name>
</gene>
<evidence type="ECO:0000256" key="4">
    <source>
        <dbReference type="ARBA" id="ARBA00022840"/>
    </source>
</evidence>
<dbReference type="Gene3D" id="3.90.640.10">
    <property type="entry name" value="Actin, Chain A, domain 4"/>
    <property type="match status" value="1"/>
</dbReference>
<organism evidence="8 9">
    <name type="scientific">Saccharothrix syringae</name>
    <name type="common">Nocardiopsis syringae</name>
    <dbReference type="NCBI Taxonomy" id="103733"/>
    <lineage>
        <taxon>Bacteria</taxon>
        <taxon>Bacillati</taxon>
        <taxon>Actinomycetota</taxon>
        <taxon>Actinomycetes</taxon>
        <taxon>Pseudonocardiales</taxon>
        <taxon>Pseudonocardiaceae</taxon>
        <taxon>Saccharothrix</taxon>
    </lineage>
</organism>
<dbReference type="InterPro" id="IPR043129">
    <property type="entry name" value="ATPase_NBD"/>
</dbReference>